<accession>A0A1F5DPT7</accession>
<protein>
    <recommendedName>
        <fullName evidence="4">Type II secretion system protein GspI C-terminal domain-containing protein</fullName>
    </recommendedName>
</protein>
<keyword evidence="1" id="KW-1133">Transmembrane helix</keyword>
<feature type="transmembrane region" description="Helical" evidence="1">
    <location>
        <begin position="27"/>
        <end position="49"/>
    </location>
</feature>
<evidence type="ECO:0000256" key="1">
    <source>
        <dbReference type="SAM" id="Phobius"/>
    </source>
</evidence>
<dbReference type="PROSITE" id="PS00409">
    <property type="entry name" value="PROKAR_NTER_METHYL"/>
    <property type="match status" value="1"/>
</dbReference>
<gene>
    <name evidence="2" type="ORF">A2V71_01725</name>
</gene>
<name>A0A1F5DPT7_9BACT</name>
<evidence type="ECO:0008006" key="4">
    <source>
        <dbReference type="Google" id="ProtNLM"/>
    </source>
</evidence>
<dbReference type="NCBIfam" id="TIGR02532">
    <property type="entry name" value="IV_pilin_GFxxxE"/>
    <property type="match status" value="1"/>
</dbReference>
<keyword evidence="1" id="KW-0472">Membrane</keyword>
<evidence type="ECO:0000313" key="2">
    <source>
        <dbReference type="EMBL" id="OGD57135.1"/>
    </source>
</evidence>
<dbReference type="EMBL" id="MEZT01000005">
    <property type="protein sequence ID" value="OGD57135.1"/>
    <property type="molecule type" value="Genomic_DNA"/>
</dbReference>
<dbReference type="Proteomes" id="UP000178764">
    <property type="component" value="Unassembled WGS sequence"/>
</dbReference>
<dbReference type="Pfam" id="PF07963">
    <property type="entry name" value="N_methyl"/>
    <property type="match status" value="1"/>
</dbReference>
<dbReference type="InterPro" id="IPR012902">
    <property type="entry name" value="N_methyl_site"/>
</dbReference>
<reference evidence="2 3" key="1">
    <citation type="journal article" date="2016" name="Nat. Commun.">
        <title>Thousands of microbial genomes shed light on interconnected biogeochemical processes in an aquifer system.</title>
        <authorList>
            <person name="Anantharaman K."/>
            <person name="Brown C.T."/>
            <person name="Hug L.A."/>
            <person name="Sharon I."/>
            <person name="Castelle C.J."/>
            <person name="Probst A.J."/>
            <person name="Thomas B.C."/>
            <person name="Singh A."/>
            <person name="Wilkins M.J."/>
            <person name="Karaoz U."/>
            <person name="Brodie E.L."/>
            <person name="Williams K.H."/>
            <person name="Hubbard S.S."/>
            <person name="Banfield J.F."/>
        </authorList>
    </citation>
    <scope>NUCLEOTIDE SEQUENCE [LARGE SCALE GENOMIC DNA]</scope>
</reference>
<dbReference type="AlphaFoldDB" id="A0A1F5DPT7"/>
<keyword evidence="1" id="KW-0812">Transmembrane</keyword>
<comment type="caution">
    <text evidence="2">The sequence shown here is derived from an EMBL/GenBank/DDBJ whole genome shotgun (WGS) entry which is preliminary data.</text>
</comment>
<evidence type="ECO:0000313" key="3">
    <source>
        <dbReference type="Proteomes" id="UP000178764"/>
    </source>
</evidence>
<organism evidence="2 3">
    <name type="scientific">Candidatus Berkelbacteria bacterium RBG_13_40_8</name>
    <dbReference type="NCBI Taxonomy" id="1797467"/>
    <lineage>
        <taxon>Bacteria</taxon>
        <taxon>Candidatus Berkelbacteria</taxon>
    </lineage>
</organism>
<proteinExistence type="predicted"/>
<sequence length="153" mass="16629">MIHSKLKAEGRPQTACLKAKLKRGFTLIEVVVATGILLVGVLGVGAFFATSSTITRHASYTSIASNLAQGFIDEEISKSYDELDPGTGPKARVSDVASNPFYNYWKQVNITLIDSDLANSGSDIGLKKIDIFVFWQEGSSEKNIQLSTVKTNR</sequence>